<feature type="compositionally biased region" description="Basic residues" evidence="1">
    <location>
        <begin position="70"/>
        <end position="82"/>
    </location>
</feature>
<evidence type="ECO:0000313" key="3">
    <source>
        <dbReference type="Proteomes" id="UP000694404"/>
    </source>
</evidence>
<name>A0A8C0GUP1_CHEAB</name>
<protein>
    <submittedName>
        <fullName evidence="2">Uncharacterized protein</fullName>
    </submittedName>
</protein>
<dbReference type="Proteomes" id="UP000694404">
    <property type="component" value="Unplaced"/>
</dbReference>
<keyword evidence="3" id="KW-1185">Reference proteome</keyword>
<proteinExistence type="predicted"/>
<reference evidence="2" key="1">
    <citation type="submission" date="2025-08" db="UniProtKB">
        <authorList>
            <consortium name="Ensembl"/>
        </authorList>
    </citation>
    <scope>IDENTIFICATION</scope>
</reference>
<reference evidence="2" key="2">
    <citation type="submission" date="2025-09" db="UniProtKB">
        <authorList>
            <consortium name="Ensembl"/>
        </authorList>
    </citation>
    <scope>IDENTIFICATION</scope>
</reference>
<dbReference type="AlphaFoldDB" id="A0A8C0GUP1"/>
<organism evidence="2 3">
    <name type="scientific">Chelonoidis abingdonii</name>
    <name type="common">Abingdon island giant tortoise</name>
    <name type="synonym">Testudo abingdonii</name>
    <dbReference type="NCBI Taxonomy" id="106734"/>
    <lineage>
        <taxon>Eukaryota</taxon>
        <taxon>Metazoa</taxon>
        <taxon>Chordata</taxon>
        <taxon>Craniata</taxon>
        <taxon>Vertebrata</taxon>
        <taxon>Euteleostomi</taxon>
        <taxon>Archelosauria</taxon>
        <taxon>Testudinata</taxon>
        <taxon>Testudines</taxon>
        <taxon>Cryptodira</taxon>
        <taxon>Durocryptodira</taxon>
        <taxon>Testudinoidea</taxon>
        <taxon>Testudinidae</taxon>
        <taxon>Chelonoidis</taxon>
    </lineage>
</organism>
<dbReference type="Ensembl" id="ENSCABT00000013540.1">
    <property type="protein sequence ID" value="ENSCABP00000012345.1"/>
    <property type="gene ID" value="ENSCABG00000009257.1"/>
</dbReference>
<evidence type="ECO:0000256" key="1">
    <source>
        <dbReference type="SAM" id="MobiDB-lite"/>
    </source>
</evidence>
<evidence type="ECO:0000313" key="2">
    <source>
        <dbReference type="Ensembl" id="ENSCABP00000012345.1"/>
    </source>
</evidence>
<feature type="compositionally biased region" description="Low complexity" evidence="1">
    <location>
        <begin position="51"/>
        <end position="61"/>
    </location>
</feature>
<accession>A0A8C0GUP1</accession>
<sequence length="82" mass="8978">MSLPVGLVPPHMLTQISQVTRTLTFPSLWECSPLQGPDGPSPGVWKAPAPGGQQQWSWGQGHLRGVLPKNPRRQHPCTGLHR</sequence>
<feature type="region of interest" description="Disordered" evidence="1">
    <location>
        <begin position="33"/>
        <end position="82"/>
    </location>
</feature>